<dbReference type="Pfam" id="PF10238">
    <property type="entry name" value="Eapp_C"/>
    <property type="match status" value="1"/>
</dbReference>
<gene>
    <name evidence="2" type="ORF">KP79_PYT10084</name>
</gene>
<evidence type="ECO:0000313" key="2">
    <source>
        <dbReference type="EMBL" id="OWF56843.1"/>
    </source>
</evidence>
<organism evidence="2 3">
    <name type="scientific">Mizuhopecten yessoensis</name>
    <name type="common">Japanese scallop</name>
    <name type="synonym">Patinopecten yessoensis</name>
    <dbReference type="NCBI Taxonomy" id="6573"/>
    <lineage>
        <taxon>Eukaryota</taxon>
        <taxon>Metazoa</taxon>
        <taxon>Spiralia</taxon>
        <taxon>Lophotrochozoa</taxon>
        <taxon>Mollusca</taxon>
        <taxon>Bivalvia</taxon>
        <taxon>Autobranchia</taxon>
        <taxon>Pteriomorphia</taxon>
        <taxon>Pectinida</taxon>
        <taxon>Pectinoidea</taxon>
        <taxon>Pectinidae</taxon>
        <taxon>Mizuhopecten</taxon>
    </lineage>
</organism>
<accession>A0A210R718</accession>
<dbReference type="GO" id="GO:0005634">
    <property type="term" value="C:nucleus"/>
    <property type="evidence" value="ECO:0007669"/>
    <property type="project" value="TreeGrafter"/>
</dbReference>
<dbReference type="InterPro" id="IPR019370">
    <property type="entry name" value="E2F-assoc_phosphoprotein"/>
</dbReference>
<proteinExistence type="predicted"/>
<feature type="compositionally biased region" description="Acidic residues" evidence="1">
    <location>
        <begin position="1"/>
        <end position="15"/>
    </location>
</feature>
<sequence>MDIDNDYIDFGDDSDPCVGSDSSSDEGGLDIVLNGTPELKRKLTVRCSKKPELSSEDEFEKEMNEELNDTVKAIEAERCGQKFKTGKKVQCQGESSKSSKAVKGQERHYDDVYFDSDEEEMVTQGDERVKKKTVISNDDLLYDPDMDDQDQEWVDKRRHQYQPGTSGTQKVQRRLPRSDAVLDCPACMSTLCRDCQRHTSFENQYRAMFVMNCAVDKSELLKYPEQQPKISKKKLKKLKRSGNSFSGSATGAEVTGLEAGLVDTGLETRMDAVGNQETDTETSKDIFNPVRCTECNTVVGVYDQDEVYHFFNVLASYT</sequence>
<dbReference type="PANTHER" id="PTHR15967:SF0">
    <property type="entry name" value="E2F-ASSOCIATED PHOSPHOPROTEIN"/>
    <property type="match status" value="1"/>
</dbReference>
<feature type="region of interest" description="Disordered" evidence="1">
    <location>
        <begin position="1"/>
        <end position="32"/>
    </location>
</feature>
<evidence type="ECO:0000256" key="1">
    <source>
        <dbReference type="SAM" id="MobiDB-lite"/>
    </source>
</evidence>
<keyword evidence="3" id="KW-1185">Reference proteome</keyword>
<comment type="caution">
    <text evidence="2">The sequence shown here is derived from an EMBL/GenBank/DDBJ whole genome shotgun (WGS) entry which is preliminary data.</text>
</comment>
<dbReference type="STRING" id="6573.A0A210R718"/>
<dbReference type="AlphaFoldDB" id="A0A210R718"/>
<protein>
    <submittedName>
        <fullName evidence="2">E2F-associated phosphoprotein</fullName>
    </submittedName>
</protein>
<evidence type="ECO:0000313" key="3">
    <source>
        <dbReference type="Proteomes" id="UP000242188"/>
    </source>
</evidence>
<dbReference type="OrthoDB" id="122464at2759"/>
<dbReference type="Proteomes" id="UP000242188">
    <property type="component" value="Unassembled WGS sequence"/>
</dbReference>
<reference evidence="2 3" key="1">
    <citation type="journal article" date="2017" name="Nat. Ecol. Evol.">
        <title>Scallop genome provides insights into evolution of bilaterian karyotype and development.</title>
        <authorList>
            <person name="Wang S."/>
            <person name="Zhang J."/>
            <person name="Jiao W."/>
            <person name="Li J."/>
            <person name="Xun X."/>
            <person name="Sun Y."/>
            <person name="Guo X."/>
            <person name="Huan P."/>
            <person name="Dong B."/>
            <person name="Zhang L."/>
            <person name="Hu X."/>
            <person name="Sun X."/>
            <person name="Wang J."/>
            <person name="Zhao C."/>
            <person name="Wang Y."/>
            <person name="Wang D."/>
            <person name="Huang X."/>
            <person name="Wang R."/>
            <person name="Lv J."/>
            <person name="Li Y."/>
            <person name="Zhang Z."/>
            <person name="Liu B."/>
            <person name="Lu W."/>
            <person name="Hui Y."/>
            <person name="Liang J."/>
            <person name="Zhou Z."/>
            <person name="Hou R."/>
            <person name="Li X."/>
            <person name="Liu Y."/>
            <person name="Li H."/>
            <person name="Ning X."/>
            <person name="Lin Y."/>
            <person name="Zhao L."/>
            <person name="Xing Q."/>
            <person name="Dou J."/>
            <person name="Li Y."/>
            <person name="Mao J."/>
            <person name="Guo H."/>
            <person name="Dou H."/>
            <person name="Li T."/>
            <person name="Mu C."/>
            <person name="Jiang W."/>
            <person name="Fu Q."/>
            <person name="Fu X."/>
            <person name="Miao Y."/>
            <person name="Liu J."/>
            <person name="Yu Q."/>
            <person name="Li R."/>
            <person name="Liao H."/>
            <person name="Li X."/>
            <person name="Kong Y."/>
            <person name="Jiang Z."/>
            <person name="Chourrout D."/>
            <person name="Li R."/>
            <person name="Bao Z."/>
        </authorList>
    </citation>
    <scope>NUCLEOTIDE SEQUENCE [LARGE SCALE GENOMIC DNA]</scope>
    <source>
        <strain evidence="2 3">PY_sf001</strain>
    </source>
</reference>
<dbReference type="PANTHER" id="PTHR15967">
    <property type="entry name" value="E2F-ASSOCIATED PHOSPHOPROTEIN"/>
    <property type="match status" value="1"/>
</dbReference>
<dbReference type="EMBL" id="NEDP02000029">
    <property type="protein sequence ID" value="OWF56843.1"/>
    <property type="molecule type" value="Genomic_DNA"/>
</dbReference>
<name>A0A210R718_MIZYE</name>